<keyword evidence="6" id="KW-1185">Reference proteome</keyword>
<dbReference type="InterPro" id="IPR000627">
    <property type="entry name" value="Intradiol_dOase_C"/>
</dbReference>
<dbReference type="InterPro" id="IPR012786">
    <property type="entry name" value="Protocat_dOase_a"/>
</dbReference>
<evidence type="ECO:0000256" key="3">
    <source>
        <dbReference type="ARBA" id="ARBA00023002"/>
    </source>
</evidence>
<evidence type="ECO:0000313" key="5">
    <source>
        <dbReference type="EMBL" id="MDA2803047.1"/>
    </source>
</evidence>
<dbReference type="Gene3D" id="2.60.130.10">
    <property type="entry name" value="Aromatic compound dioxygenase"/>
    <property type="match status" value="1"/>
</dbReference>
<accession>A0ABT4TEB0</accession>
<evidence type="ECO:0000256" key="2">
    <source>
        <dbReference type="ARBA" id="ARBA00022964"/>
    </source>
</evidence>
<dbReference type="Proteomes" id="UP001165685">
    <property type="component" value="Unassembled WGS sequence"/>
</dbReference>
<dbReference type="Pfam" id="PF00775">
    <property type="entry name" value="Dioxygenase_C"/>
    <property type="match status" value="1"/>
</dbReference>
<keyword evidence="2" id="KW-0223">Dioxygenase</keyword>
<comment type="similarity">
    <text evidence="1">Belongs to the intradiol ring-cleavage dioxygenase family.</text>
</comment>
<comment type="caution">
    <text evidence="5">The sequence shown here is derived from an EMBL/GenBank/DDBJ whole genome shotgun (WGS) entry which is preliminary data.</text>
</comment>
<dbReference type="PANTHER" id="PTHR33711">
    <property type="entry name" value="DIOXYGENASE, PUTATIVE (AFU_ORTHOLOGUE AFUA_2G02910)-RELATED"/>
    <property type="match status" value="1"/>
</dbReference>
<evidence type="ECO:0000313" key="6">
    <source>
        <dbReference type="Proteomes" id="UP001165685"/>
    </source>
</evidence>
<proteinExistence type="inferred from homology"/>
<dbReference type="EC" id="1.13.11.3" evidence="5"/>
<organism evidence="5 6">
    <name type="scientific">Nocardiopsis suaedae</name>
    <dbReference type="NCBI Taxonomy" id="3018444"/>
    <lineage>
        <taxon>Bacteria</taxon>
        <taxon>Bacillati</taxon>
        <taxon>Actinomycetota</taxon>
        <taxon>Actinomycetes</taxon>
        <taxon>Streptosporangiales</taxon>
        <taxon>Nocardiopsidaceae</taxon>
        <taxon>Nocardiopsis</taxon>
    </lineage>
</organism>
<dbReference type="SUPFAM" id="SSF49482">
    <property type="entry name" value="Aromatic compound dioxygenase"/>
    <property type="match status" value="1"/>
</dbReference>
<evidence type="ECO:0000256" key="1">
    <source>
        <dbReference type="ARBA" id="ARBA00007825"/>
    </source>
</evidence>
<reference evidence="5" key="1">
    <citation type="submission" date="2023-01" db="EMBL/GenBank/DDBJ databases">
        <title>Draft genome sequence of Nocardiopsis sp. LSu2-4 isolated from halophytes.</title>
        <authorList>
            <person name="Duangmal K."/>
            <person name="Chantavorakit T."/>
        </authorList>
    </citation>
    <scope>NUCLEOTIDE SEQUENCE</scope>
    <source>
        <strain evidence="5">LSu2-4</strain>
    </source>
</reference>
<dbReference type="EMBL" id="JAQFWP010000001">
    <property type="protein sequence ID" value="MDA2803047.1"/>
    <property type="molecule type" value="Genomic_DNA"/>
</dbReference>
<name>A0ABT4TEB0_9ACTN</name>
<dbReference type="InterPro" id="IPR050770">
    <property type="entry name" value="Intradiol_RC_Dioxygenase"/>
</dbReference>
<keyword evidence="3 5" id="KW-0560">Oxidoreductase</keyword>
<feature type="domain" description="Intradiol ring-cleavage dioxygenases" evidence="4">
    <location>
        <begin position="35"/>
        <end position="187"/>
    </location>
</feature>
<dbReference type="NCBIfam" id="TIGR02423">
    <property type="entry name" value="protocat_alph"/>
    <property type="match status" value="1"/>
</dbReference>
<gene>
    <name evidence="5" type="primary">pcaG</name>
    <name evidence="5" type="ORF">O4U47_00865</name>
</gene>
<sequence length="196" mass="20866">MEPTTPSQTVGPFLHIGLPWPDGPYALREGAPGGVWLRGTVTDGAGAPVPDALIETWQADPGGGFDHPDDPRGAVRHDGFRGFGRCPTDAEGRWGVYTLKPGPLPGPVPGPGPGPQGPPLLQAPHIDVSVFARGMLHRTVTRLYFPDEEEANGQDPVLSSVTDPEERATLVAVAAEDGYRFDIRLQGEGETVFFDI</sequence>
<dbReference type="RefSeq" id="WP_270675101.1">
    <property type="nucleotide sequence ID" value="NZ_JAQFWP010000001.1"/>
</dbReference>
<protein>
    <submittedName>
        <fullName evidence="5">Protocatechuate 3,4-dioxygenase subunit alpha</fullName>
        <ecNumber evidence="5">1.13.11.3</ecNumber>
    </submittedName>
</protein>
<evidence type="ECO:0000259" key="4">
    <source>
        <dbReference type="Pfam" id="PF00775"/>
    </source>
</evidence>
<dbReference type="InterPro" id="IPR015889">
    <property type="entry name" value="Intradiol_dOase_core"/>
</dbReference>
<dbReference type="PANTHER" id="PTHR33711:SF9">
    <property type="entry name" value="PROTOCATECHUATE 3,4-DIOXYGENASE ALPHA CHAIN"/>
    <property type="match status" value="1"/>
</dbReference>
<dbReference type="GO" id="GO:0018578">
    <property type="term" value="F:protocatechuate 3,4-dioxygenase activity"/>
    <property type="evidence" value="ECO:0007669"/>
    <property type="project" value="UniProtKB-EC"/>
</dbReference>